<dbReference type="AlphaFoldDB" id="A0A073JGL7"/>
<evidence type="ECO:0000313" key="1">
    <source>
        <dbReference type="EMBL" id="KEJ96867.1"/>
    </source>
</evidence>
<accession>A0A073JGL7</accession>
<comment type="caution">
    <text evidence="1">The sequence shown here is derived from an EMBL/GenBank/DDBJ whole genome shotgun (WGS) entry which is preliminary data.</text>
</comment>
<reference evidence="1 2" key="1">
    <citation type="submission" date="2014-01" db="EMBL/GenBank/DDBJ databases">
        <title>Sulfitobacter sp. H3 (MCCC 1A00686) Genome Sequencing.</title>
        <authorList>
            <person name="Lai Q."/>
            <person name="Hong Z."/>
        </authorList>
    </citation>
    <scope>NUCLEOTIDE SEQUENCE [LARGE SCALE GENOMIC DNA]</scope>
    <source>
        <strain evidence="1 2">H3</strain>
    </source>
</reference>
<keyword evidence="2" id="KW-1185">Reference proteome</keyword>
<dbReference type="EMBL" id="JAMD01000002">
    <property type="protein sequence ID" value="KEJ96867.1"/>
    <property type="molecule type" value="Genomic_DNA"/>
</dbReference>
<name>A0A073JGL7_9RHOB</name>
<evidence type="ECO:0000313" key="2">
    <source>
        <dbReference type="Proteomes" id="UP000027746"/>
    </source>
</evidence>
<dbReference type="Proteomes" id="UP000027746">
    <property type="component" value="Unassembled WGS sequence"/>
</dbReference>
<proteinExistence type="predicted"/>
<organism evidence="1 2">
    <name type="scientific">Pseudosulfitobacter pseudonitzschiae</name>
    <dbReference type="NCBI Taxonomy" id="1402135"/>
    <lineage>
        <taxon>Bacteria</taxon>
        <taxon>Pseudomonadati</taxon>
        <taxon>Pseudomonadota</taxon>
        <taxon>Alphaproteobacteria</taxon>
        <taxon>Rhodobacterales</taxon>
        <taxon>Roseobacteraceae</taxon>
        <taxon>Pseudosulfitobacter</taxon>
    </lineage>
</organism>
<gene>
    <name evidence="1" type="ORF">SUH3_08815</name>
</gene>
<sequence>MGEDGLFLSFQPEARSGEIWISGMVYPPEGLDYLVRAFEVAAADFDTTIAQKIVRMTSIASVSSERAEVVDAYAKKRKSLKAVVERLGRQYGDCYLDESRPGKFDLVMKVL</sequence>
<protein>
    <submittedName>
        <fullName evidence="1">Uncharacterized protein</fullName>
    </submittedName>
</protein>